<dbReference type="PANTHER" id="PTHR20898">
    <property type="entry name" value="DAEDALUS ON 3-RELATED-RELATED"/>
    <property type="match status" value="1"/>
</dbReference>
<reference evidence="2" key="1">
    <citation type="submission" date="2020-05" db="UniProtKB">
        <authorList>
            <consortium name="EnsemblMetazoa"/>
        </authorList>
    </citation>
    <scope>IDENTIFICATION</scope>
    <source>
        <strain evidence="2">USDA</strain>
    </source>
</reference>
<evidence type="ECO:0000313" key="2">
    <source>
        <dbReference type="EnsemblMetazoa" id="SCAU010113-PA"/>
    </source>
</evidence>
<dbReference type="EnsemblMetazoa" id="SCAU010113-RA">
    <property type="protein sequence ID" value="SCAU010113-PA"/>
    <property type="gene ID" value="SCAU010113"/>
</dbReference>
<evidence type="ECO:0008006" key="4">
    <source>
        <dbReference type="Google" id="ProtNLM"/>
    </source>
</evidence>
<proteinExistence type="predicted"/>
<evidence type="ECO:0000256" key="1">
    <source>
        <dbReference type="SAM" id="SignalP"/>
    </source>
</evidence>
<dbReference type="VEuPathDB" id="VectorBase:SCAU010113"/>
<feature type="signal peptide" evidence="1">
    <location>
        <begin position="1"/>
        <end position="20"/>
    </location>
</feature>
<feature type="chain" id="PRO_5009327025" description="MD-2-related lipid-recognition domain-containing protein" evidence="1">
    <location>
        <begin position="21"/>
        <end position="159"/>
    </location>
</feature>
<dbReference type="SMART" id="SM00697">
    <property type="entry name" value="DM8"/>
    <property type="match status" value="1"/>
</dbReference>
<organism evidence="2 3">
    <name type="scientific">Stomoxys calcitrans</name>
    <name type="common">Stable fly</name>
    <name type="synonym">Conops calcitrans</name>
    <dbReference type="NCBI Taxonomy" id="35570"/>
    <lineage>
        <taxon>Eukaryota</taxon>
        <taxon>Metazoa</taxon>
        <taxon>Ecdysozoa</taxon>
        <taxon>Arthropoda</taxon>
        <taxon>Hexapoda</taxon>
        <taxon>Insecta</taxon>
        <taxon>Pterygota</taxon>
        <taxon>Neoptera</taxon>
        <taxon>Endopterygota</taxon>
        <taxon>Diptera</taxon>
        <taxon>Brachycera</taxon>
        <taxon>Muscomorpha</taxon>
        <taxon>Muscoidea</taxon>
        <taxon>Muscidae</taxon>
        <taxon>Stomoxys</taxon>
    </lineage>
</organism>
<evidence type="ECO:0000313" key="3">
    <source>
        <dbReference type="Proteomes" id="UP000095300"/>
    </source>
</evidence>
<dbReference type="InterPro" id="IPR010512">
    <property type="entry name" value="DUF1091"/>
</dbReference>
<dbReference type="Proteomes" id="UP000095300">
    <property type="component" value="Unassembled WGS sequence"/>
</dbReference>
<keyword evidence="1" id="KW-0732">Signal</keyword>
<gene>
    <name evidence="2" type="primary">106084373</name>
</gene>
<keyword evidence="3" id="KW-1185">Reference proteome</keyword>
<accession>A0A1I8PQ42</accession>
<dbReference type="AlphaFoldDB" id="A0A1I8PQ42"/>
<sequence length="159" mass="18722">MKCTWLFVIVIVAAVRQSIASVRLTNLKCEEYHPDFANFPICRLKMPVTNVTINLSMFKKLSGYRPFLNNVTFDFCKFMLNRKHVPVANLFYNVFANDSNINHTCPYNHDIIVDNFVLEEKHFKYFPLPRGDYMFQLKFAAYNDWKGSVQAYVEVTHDF</sequence>
<protein>
    <recommendedName>
        <fullName evidence="4">MD-2-related lipid-recognition domain-containing protein</fullName>
    </recommendedName>
</protein>
<dbReference type="Pfam" id="PF06477">
    <property type="entry name" value="DUF1091"/>
    <property type="match status" value="1"/>
</dbReference>
<name>A0A1I8PQ42_STOCA</name>
<dbReference type="PANTHER" id="PTHR20898:SF0">
    <property type="entry name" value="DAEDALUS ON 3-RELATED"/>
    <property type="match status" value="1"/>
</dbReference>